<accession>A0A1V9VDF8</accession>
<evidence type="ECO:0000313" key="7">
    <source>
        <dbReference type="Proteomes" id="UP000192599"/>
    </source>
</evidence>
<dbReference type="EMBL" id="LNTC01000010">
    <property type="protein sequence ID" value="OQR42096.1"/>
    <property type="molecule type" value="Genomic_DNA"/>
</dbReference>
<reference evidence="3 7" key="1">
    <citation type="submission" date="2017-04" db="EMBL/GenBank/DDBJ databases">
        <title>Accumulation and expression of multiple antibiotic resistance genes in Arcobacter cryaerophilus that thrives in sewage.</title>
        <authorList>
            <person name="Millar J.A."/>
            <person name="Raghavan R."/>
        </authorList>
    </citation>
    <scope>NUCLEOTIDE SEQUENCE [LARGE SCALE GENOMIC DNA]</scope>
    <source>
        <strain evidence="3 7">AZT-1</strain>
    </source>
</reference>
<feature type="signal peptide" evidence="1">
    <location>
        <begin position="1"/>
        <end position="18"/>
    </location>
</feature>
<dbReference type="Proteomes" id="UP001164100">
    <property type="component" value="Chromosome"/>
</dbReference>
<proteinExistence type="predicted"/>
<protein>
    <submittedName>
        <fullName evidence="6">Transglycosylase SLT domain-containing protein</fullName>
    </submittedName>
</protein>
<reference evidence="6" key="3">
    <citation type="journal article" date="2022" name="Front. Microbiol.">
        <title>Species classification and novel plasmid identifications in Arcobacter cryaerophilus and Arcobacter cryaerophilus-like organisms.</title>
        <authorList>
            <person name="Zhou G."/>
            <person name="Wang M."/>
            <person name="Wang H."/>
            <person name="Chen X."/>
            <person name="Gu Y."/>
            <person name="Shao Z."/>
            <person name="Zhang J."/>
            <person name="Zhang M."/>
        </authorList>
    </citation>
    <scope>NUCLEOTIDE SEQUENCE</scope>
    <source>
        <strain evidence="6">ICDCAC48</strain>
    </source>
</reference>
<evidence type="ECO:0000256" key="1">
    <source>
        <dbReference type="SAM" id="SignalP"/>
    </source>
</evidence>
<organism evidence="3 7">
    <name type="scientific">Aliarcobacter cryaerophilus</name>
    <dbReference type="NCBI Taxonomy" id="28198"/>
    <lineage>
        <taxon>Bacteria</taxon>
        <taxon>Pseudomonadati</taxon>
        <taxon>Campylobacterota</taxon>
        <taxon>Epsilonproteobacteria</taxon>
        <taxon>Campylobacterales</taxon>
        <taxon>Arcobacteraceae</taxon>
        <taxon>Aliarcobacter</taxon>
    </lineage>
</organism>
<feature type="domain" description="Transglycosylase SLT" evidence="2">
    <location>
        <begin position="41"/>
        <end position="151"/>
    </location>
</feature>
<evidence type="ECO:0000313" key="4">
    <source>
        <dbReference type="EMBL" id="PRM88326.1"/>
    </source>
</evidence>
<sequence>MKFKSLLLILLFISNVFASNVDIKNLTPEQLETLKEIKKHGQDTGLSYTLMAIAIKESKLGEYMVNLDTKDFGLYQANIKTVLSRQNIKDTTWNRNVFASKLVSDFQFATKNAIEELTFWQKIHRNDWTKVWGSYNAGYKFNSKQAKEYSKEIALIIKELKKFNV</sequence>
<dbReference type="EMBL" id="NXGD01000008">
    <property type="protein sequence ID" value="PRN00174.1"/>
    <property type="molecule type" value="Genomic_DNA"/>
</dbReference>
<dbReference type="EMBL" id="CP099556">
    <property type="protein sequence ID" value="UYF42394.1"/>
    <property type="molecule type" value="Genomic_DNA"/>
</dbReference>
<dbReference type="InterPro" id="IPR023346">
    <property type="entry name" value="Lysozyme-like_dom_sf"/>
</dbReference>
<dbReference type="InterPro" id="IPR008258">
    <property type="entry name" value="Transglycosylase_SLT_dom_1"/>
</dbReference>
<evidence type="ECO:0000313" key="8">
    <source>
        <dbReference type="Proteomes" id="UP000238811"/>
    </source>
</evidence>
<keyword evidence="1" id="KW-0732">Signal</keyword>
<dbReference type="Proteomes" id="UP000238811">
    <property type="component" value="Unassembled WGS sequence"/>
</dbReference>
<evidence type="ECO:0000259" key="2">
    <source>
        <dbReference type="Pfam" id="PF01464"/>
    </source>
</evidence>
<feature type="chain" id="PRO_5041601314" evidence="1">
    <location>
        <begin position="19"/>
        <end position="165"/>
    </location>
</feature>
<dbReference type="Proteomes" id="UP000192599">
    <property type="component" value="Unassembled WGS sequence"/>
</dbReference>
<dbReference type="Pfam" id="PF01464">
    <property type="entry name" value="SLT"/>
    <property type="match status" value="1"/>
</dbReference>
<reference evidence="4 8" key="2">
    <citation type="submission" date="2017-09" db="EMBL/GenBank/DDBJ databases">
        <title>Reassesment of A. cryaerophilus.</title>
        <authorList>
            <person name="Perez-Cataluna A."/>
            <person name="Collado L."/>
            <person name="Salgado O."/>
            <person name="Lefinanco V."/>
            <person name="Figueras M.J."/>
        </authorList>
    </citation>
    <scope>NUCLEOTIDE SEQUENCE [LARGE SCALE GENOMIC DNA]</scope>
    <source>
        <strain evidence="5 8">LMG 10229</strain>
        <strain evidence="4">LMG 9861</strain>
    </source>
</reference>
<dbReference type="SUPFAM" id="SSF53955">
    <property type="entry name" value="Lysozyme-like"/>
    <property type="match status" value="1"/>
</dbReference>
<evidence type="ECO:0000313" key="6">
    <source>
        <dbReference type="EMBL" id="UYF42394.1"/>
    </source>
</evidence>
<dbReference type="RefSeq" id="WP_066154327.1">
    <property type="nucleotide sequence ID" value="NZ_CP026655.1"/>
</dbReference>
<evidence type="ECO:0000313" key="3">
    <source>
        <dbReference type="EMBL" id="OQR42096.1"/>
    </source>
</evidence>
<dbReference type="AlphaFoldDB" id="A0A1V9VDF8"/>
<dbReference type="Proteomes" id="UP000239065">
    <property type="component" value="Unassembled WGS sequence"/>
</dbReference>
<evidence type="ECO:0000313" key="5">
    <source>
        <dbReference type="EMBL" id="PRN00174.1"/>
    </source>
</evidence>
<name>A0A1V9VDF8_9BACT</name>
<gene>
    <name evidence="3" type="ORF">AS859_01675</name>
    <name evidence="5" type="ORF">CJ668_07940</name>
    <name evidence="4" type="ORF">CJ669_03835</name>
    <name evidence="6" type="ORF">NGX11_05650</name>
</gene>
<dbReference type="EMBL" id="NXGJ01000003">
    <property type="protein sequence ID" value="PRM88326.1"/>
    <property type="molecule type" value="Genomic_DNA"/>
</dbReference>